<proteinExistence type="inferred from homology"/>
<dbReference type="Gene3D" id="3.40.50.11720">
    <property type="entry name" value="3-Deoxy-D-manno-octulosonic-acid transferase, N-terminal domain"/>
    <property type="match status" value="1"/>
</dbReference>
<dbReference type="Gene3D" id="3.40.50.2000">
    <property type="entry name" value="Glycogen Phosphorylase B"/>
    <property type="match status" value="1"/>
</dbReference>
<dbReference type="GO" id="GO:0005886">
    <property type="term" value="C:plasma membrane"/>
    <property type="evidence" value="ECO:0007669"/>
    <property type="project" value="UniProtKB-SubCell"/>
</dbReference>
<evidence type="ECO:0000256" key="5">
    <source>
        <dbReference type="ARBA" id="ARBA00022679"/>
    </source>
</evidence>
<comment type="similarity">
    <text evidence="8">Belongs to the glycosyltransferase group 1 family.</text>
</comment>
<sequence>MASSLSLAAYLAWARRGNAGVGAPFVPACERPAGAVIWGHATSLEHANALVQLVERLSAQRGNTPGVSGGGLHLLLTTGADVQLPAHARALTIHQPLEGDAAVTADAFLGHWRPDVCLWTGGDLRPALLTAADDAGVPLILVDAEASLLERSSWRWLPDVTRLLLGRFRTIMARSEPTARALRRMGVSEDRLTVTGLFQEGAIALPYDEALRDEMAVTLRGRPIWLAAMLHHAELDIVLAAHRQASRLSHRLILIVVPEDLSEAEAFRDTLRQGKWRHTIWSQGGMPNEATQVLLADTRGDMGLWYRLATISLMGSSLKPGMSGSDPNEPAAHGSAIVYGPNVGRYLPSYKRYAGAGGARIVRDADTLAAALAHLIAADRSATMAHAAWEVATAGAKVTDHIIDMLQDMLDDLEFG</sequence>
<dbReference type="GO" id="GO:0009245">
    <property type="term" value="P:lipid A biosynthetic process"/>
    <property type="evidence" value="ECO:0007669"/>
    <property type="project" value="TreeGrafter"/>
</dbReference>
<evidence type="ECO:0000256" key="7">
    <source>
        <dbReference type="ARBA" id="ARBA00049183"/>
    </source>
</evidence>
<keyword evidence="5 8" id="KW-0808">Transferase</keyword>
<name>A0A2T7G6K2_9RHOB</name>
<comment type="catalytic activity">
    <reaction evidence="7 8">
        <text>lipid IVA (E. coli) + CMP-3-deoxy-beta-D-manno-octulosonate = alpha-Kdo-(2-&gt;6)-lipid IVA (E. coli) + CMP + H(+)</text>
        <dbReference type="Rhea" id="RHEA:28066"/>
        <dbReference type="ChEBI" id="CHEBI:15378"/>
        <dbReference type="ChEBI" id="CHEBI:58603"/>
        <dbReference type="ChEBI" id="CHEBI:60364"/>
        <dbReference type="ChEBI" id="CHEBI:60377"/>
        <dbReference type="ChEBI" id="CHEBI:85987"/>
        <dbReference type="EC" id="2.4.99.12"/>
    </reaction>
</comment>
<dbReference type="AlphaFoldDB" id="A0A2T7G6K2"/>
<dbReference type="InterPro" id="IPR038107">
    <property type="entry name" value="Glycos_transf_N_sf"/>
</dbReference>
<evidence type="ECO:0000313" key="10">
    <source>
        <dbReference type="EMBL" id="PVA10059.1"/>
    </source>
</evidence>
<dbReference type="RefSeq" id="WP_108692142.1">
    <property type="nucleotide sequence ID" value="NZ_QCYH01000005.1"/>
</dbReference>
<comment type="pathway">
    <text evidence="2 8">Bacterial outer membrane biogenesis; LPS core biosynthesis.</text>
</comment>
<comment type="caution">
    <text evidence="10">The sequence shown here is derived from an EMBL/GenBank/DDBJ whole genome shotgun (WGS) entry which is preliminary data.</text>
</comment>
<keyword evidence="11" id="KW-1185">Reference proteome</keyword>
<comment type="subcellular location">
    <subcellularLocation>
        <location evidence="8">Cell membrane</location>
    </subcellularLocation>
</comment>
<dbReference type="GO" id="GO:0043842">
    <property type="term" value="F:Kdo transferase activity"/>
    <property type="evidence" value="ECO:0007669"/>
    <property type="project" value="UniProtKB-EC"/>
</dbReference>
<dbReference type="EC" id="2.4.99.12" evidence="3 8"/>
<dbReference type="Pfam" id="PF04413">
    <property type="entry name" value="Glycos_transf_N"/>
    <property type="match status" value="1"/>
</dbReference>
<keyword evidence="8" id="KW-0472">Membrane</keyword>
<feature type="domain" description="3-deoxy-D-manno-octulosonic-acid transferase N-terminal" evidence="9">
    <location>
        <begin position="32"/>
        <end position="196"/>
    </location>
</feature>
<evidence type="ECO:0000256" key="3">
    <source>
        <dbReference type="ARBA" id="ARBA00012621"/>
    </source>
</evidence>
<dbReference type="InterPro" id="IPR007507">
    <property type="entry name" value="Glycos_transf_N"/>
</dbReference>
<evidence type="ECO:0000259" key="9">
    <source>
        <dbReference type="Pfam" id="PF04413"/>
    </source>
</evidence>
<reference evidence="10 11" key="1">
    <citation type="submission" date="2018-04" db="EMBL/GenBank/DDBJ databases">
        <title>Pelagivirga bohaiensis gen. nov., sp. nov., a bacterium isolated from the Bohai Sea.</title>
        <authorList>
            <person name="Ji X."/>
        </authorList>
    </citation>
    <scope>NUCLEOTIDE SEQUENCE [LARGE SCALE GENOMIC DNA]</scope>
    <source>
        <strain evidence="10 11">BH-SD19</strain>
    </source>
</reference>
<evidence type="ECO:0000256" key="8">
    <source>
        <dbReference type="RuleBase" id="RU365103"/>
    </source>
</evidence>
<evidence type="ECO:0000313" key="11">
    <source>
        <dbReference type="Proteomes" id="UP000244446"/>
    </source>
</evidence>
<dbReference type="UniPathway" id="UPA00958"/>
<evidence type="ECO:0000256" key="2">
    <source>
        <dbReference type="ARBA" id="ARBA00004713"/>
    </source>
</evidence>
<dbReference type="SUPFAM" id="SSF53756">
    <property type="entry name" value="UDP-Glycosyltransferase/glycogen phosphorylase"/>
    <property type="match status" value="1"/>
</dbReference>
<gene>
    <name evidence="10" type="ORF">DC366_10420</name>
</gene>
<evidence type="ECO:0000256" key="1">
    <source>
        <dbReference type="ARBA" id="ARBA00003394"/>
    </source>
</evidence>
<protein>
    <recommendedName>
        <fullName evidence="4 8">3-deoxy-D-manno-octulosonic acid transferase</fullName>
        <shortName evidence="8">Kdo transferase</shortName>
        <ecNumber evidence="3 8">2.4.99.12</ecNumber>
    </recommendedName>
    <alternativeName>
        <fullName evidence="6 8">Lipid IV(A) 3-deoxy-D-manno-octulosonic acid transferase</fullName>
    </alternativeName>
</protein>
<keyword evidence="8" id="KW-1003">Cell membrane</keyword>
<dbReference type="GO" id="GO:0009244">
    <property type="term" value="P:lipopolysaccharide core region biosynthetic process"/>
    <property type="evidence" value="ECO:0007669"/>
    <property type="project" value="UniProtKB-UniRule"/>
</dbReference>
<dbReference type="EMBL" id="QCYH01000005">
    <property type="protein sequence ID" value="PVA10059.1"/>
    <property type="molecule type" value="Genomic_DNA"/>
</dbReference>
<dbReference type="InterPro" id="IPR039901">
    <property type="entry name" value="Kdotransferase"/>
</dbReference>
<organism evidence="10 11">
    <name type="scientific">Pelagivirga sediminicola</name>
    <dbReference type="NCBI Taxonomy" id="2170575"/>
    <lineage>
        <taxon>Bacteria</taxon>
        <taxon>Pseudomonadati</taxon>
        <taxon>Pseudomonadota</taxon>
        <taxon>Alphaproteobacteria</taxon>
        <taxon>Rhodobacterales</taxon>
        <taxon>Paracoccaceae</taxon>
        <taxon>Pelagivirga</taxon>
    </lineage>
</organism>
<accession>A0A2T7G6K2</accession>
<dbReference type="PANTHER" id="PTHR42755:SF1">
    <property type="entry name" value="3-DEOXY-D-MANNO-OCTULOSONIC ACID TRANSFERASE, MITOCHONDRIAL-RELATED"/>
    <property type="match status" value="1"/>
</dbReference>
<keyword evidence="8" id="KW-0448">Lipopolysaccharide biosynthesis</keyword>
<comment type="function">
    <text evidence="1 8">Involved in lipopolysaccharide (LPS) biosynthesis. Catalyzes the transfer of 3-deoxy-D-manno-octulosonate (Kdo) residue(s) from CMP-Kdo to lipid IV(A), the tetraacyldisaccharide-1,4'-bisphosphate precursor of lipid A.</text>
</comment>
<dbReference type="PANTHER" id="PTHR42755">
    <property type="entry name" value="3-DEOXY-MANNO-OCTULOSONATE CYTIDYLYLTRANSFERASE"/>
    <property type="match status" value="1"/>
</dbReference>
<dbReference type="OrthoDB" id="9789797at2"/>
<dbReference type="Proteomes" id="UP000244446">
    <property type="component" value="Unassembled WGS sequence"/>
</dbReference>
<evidence type="ECO:0000256" key="6">
    <source>
        <dbReference type="ARBA" id="ARBA00031445"/>
    </source>
</evidence>
<evidence type="ECO:0000256" key="4">
    <source>
        <dbReference type="ARBA" id="ARBA00019077"/>
    </source>
</evidence>